<evidence type="ECO:0000256" key="3">
    <source>
        <dbReference type="ARBA" id="ARBA00022737"/>
    </source>
</evidence>
<evidence type="ECO:0000256" key="6">
    <source>
        <dbReference type="ARBA" id="ARBA00022840"/>
    </source>
</evidence>
<evidence type="ECO:0000259" key="8">
    <source>
        <dbReference type="Pfam" id="PF18052"/>
    </source>
</evidence>
<name>A0A022Q950_ERYGU</name>
<dbReference type="FunFam" id="1.10.10.10:FF:000322">
    <property type="entry name" value="Probable disease resistance protein At1g63360"/>
    <property type="match status" value="1"/>
</dbReference>
<dbReference type="InterPro" id="IPR058922">
    <property type="entry name" value="WHD_DRP"/>
</dbReference>
<dbReference type="GO" id="GO:0043531">
    <property type="term" value="F:ADP binding"/>
    <property type="evidence" value="ECO:0007669"/>
    <property type="project" value="InterPro"/>
</dbReference>
<evidence type="ECO:0000256" key="2">
    <source>
        <dbReference type="ARBA" id="ARBA00022614"/>
    </source>
</evidence>
<evidence type="ECO:0000256" key="4">
    <source>
        <dbReference type="ARBA" id="ARBA00022741"/>
    </source>
</evidence>
<dbReference type="Gene3D" id="3.80.10.10">
    <property type="entry name" value="Ribonuclease Inhibitor"/>
    <property type="match status" value="1"/>
</dbReference>
<dbReference type="Gene3D" id="3.40.50.300">
    <property type="entry name" value="P-loop containing nucleotide triphosphate hydrolases"/>
    <property type="match status" value="1"/>
</dbReference>
<dbReference type="AlphaFoldDB" id="A0A022Q950"/>
<dbReference type="SUPFAM" id="SSF52058">
    <property type="entry name" value="L domain-like"/>
    <property type="match status" value="1"/>
</dbReference>
<comment type="similarity">
    <text evidence="1">Belongs to the disease resistance NB-LRR family.</text>
</comment>
<protein>
    <recommendedName>
        <fullName evidence="13">NB-ARC domain-containing protein</fullName>
    </recommendedName>
</protein>
<reference evidence="11 12" key="1">
    <citation type="journal article" date="2013" name="Proc. Natl. Acad. Sci. U.S.A.">
        <title>Fine-scale variation in meiotic recombination in Mimulus inferred from population shotgun sequencing.</title>
        <authorList>
            <person name="Hellsten U."/>
            <person name="Wright K.M."/>
            <person name="Jenkins J."/>
            <person name="Shu S."/>
            <person name="Yuan Y."/>
            <person name="Wessler S.R."/>
            <person name="Schmutz J."/>
            <person name="Willis J.H."/>
            <person name="Rokhsar D.S."/>
        </authorList>
    </citation>
    <scope>NUCLEOTIDE SEQUENCE [LARGE SCALE GENOMIC DNA]</scope>
    <source>
        <strain evidence="12">cv. DUN x IM62</strain>
    </source>
</reference>
<keyword evidence="12" id="KW-1185">Reference proteome</keyword>
<keyword evidence="2" id="KW-0433">Leucine-rich repeat</keyword>
<evidence type="ECO:0000256" key="5">
    <source>
        <dbReference type="ARBA" id="ARBA00022821"/>
    </source>
</evidence>
<dbReference type="KEGG" id="egt:105972766"/>
<dbReference type="CDD" id="cd14798">
    <property type="entry name" value="RX-CC_like"/>
    <property type="match status" value="1"/>
</dbReference>
<dbReference type="Proteomes" id="UP000030748">
    <property type="component" value="Unassembled WGS sequence"/>
</dbReference>
<dbReference type="OMA" id="WNTISRT"/>
<dbReference type="InterPro" id="IPR032675">
    <property type="entry name" value="LRR_dom_sf"/>
</dbReference>
<evidence type="ECO:0008006" key="13">
    <source>
        <dbReference type="Google" id="ProtNLM"/>
    </source>
</evidence>
<dbReference type="OrthoDB" id="646178at2759"/>
<accession>A0A022Q950</accession>
<dbReference type="Gene3D" id="1.10.10.10">
    <property type="entry name" value="Winged helix-like DNA-binding domain superfamily/Winged helix DNA-binding domain"/>
    <property type="match status" value="1"/>
</dbReference>
<dbReference type="PhylomeDB" id="A0A022Q950"/>
<dbReference type="Pfam" id="PF00931">
    <property type="entry name" value="NB-ARC"/>
    <property type="match status" value="1"/>
</dbReference>
<dbReference type="FunFam" id="3.40.50.300:FF:001091">
    <property type="entry name" value="Probable disease resistance protein At1g61300"/>
    <property type="match status" value="1"/>
</dbReference>
<dbReference type="PANTHER" id="PTHR23155">
    <property type="entry name" value="DISEASE RESISTANCE PROTEIN RP"/>
    <property type="match status" value="1"/>
</dbReference>
<sequence length="891" mass="100589">MADAAVEFLLENLTQLLLHHAHLIIDAKDKVEKLETDLRFFKAFLRDSTKKRKKDDRLRDLVRSIRDVVYEAEDIIDAFVTQAAVAKSRSYFGKAFSSPAKLLDIAGQVESICGKIRDFKGGKDNFDFAILDIGDDGPETALEVPIVRKDNIVGLEDEAEKLIGYLNDKTEQLDVISIIGMPGLGKTTLAAKIFDDPALQFEFPTRIWVYVSQEFTSKNVFLAILKKMITKLSDEMYAKSDVELAQEVASRLEGGKFLIVMDDVWTAQDWDKLKIAFPSNARMGKVLITSRQQEVALAANRKRPPHKMRHLDEAESWLLFQWEVFGKPECPSVLEVSGKLIVEGCHRLPLAIVVIGGILATKFAASDDLSVRRDAWEKVSQSVSVYLKDEDPLKRMEAIIALSYDKLPYHLKECFLYLGMFPEDFEIPVWNLTRMWIAEGLIQPKDGVISIEEIAENYLDELINRNLVRIDKRKANGKVKTCRIHDLLRDFCKTIAGNERENFLQEIKNYGGVFQPLASDISKYRRLCIHSNVVNFLSKRPKGSLVRSFVCFSKEEFDLQNDTISAIPAAFKLLRVLEVKPIRFPKIPGDLYHLVHLRYITLSLNSASNTKPTVLPAAFSKLWNIQTLIIDTASRTLDIRADILNMIQLRHLKTNASATLIKPGKASKEGDMLQTLGTISTESCTEALIVKARNLKKLGVRGNLALLMDPKSGSFDSLRKLGSLENLKLINDAFPHPSKLGDLPPSYRFPKKLRSLTLSSTLLDWTDMSILGSLENLLVLKLKDKAFMGRSWEAADAGFRRLEVLHIGHTNLAVWVALGHHFPRLRCLKLRNCENLEGVPIGLADIPTFQELDLFRTEKAAASAKKIRKNRTTNGLTEFKLFIFPPSQNDL</sequence>
<feature type="domain" description="Disease resistance N-terminal" evidence="8">
    <location>
        <begin position="5"/>
        <end position="90"/>
    </location>
</feature>
<evidence type="ECO:0000313" key="11">
    <source>
        <dbReference type="EMBL" id="EYU24144.1"/>
    </source>
</evidence>
<dbReference type="GO" id="GO:0051607">
    <property type="term" value="P:defense response to virus"/>
    <property type="evidence" value="ECO:0007669"/>
    <property type="project" value="UniProtKB-ARBA"/>
</dbReference>
<dbReference type="InterPro" id="IPR038005">
    <property type="entry name" value="RX-like_CC"/>
</dbReference>
<dbReference type="InterPro" id="IPR044974">
    <property type="entry name" value="Disease_R_plants"/>
</dbReference>
<dbReference type="InterPro" id="IPR036388">
    <property type="entry name" value="WH-like_DNA-bd_sf"/>
</dbReference>
<dbReference type="GO" id="GO:0005524">
    <property type="term" value="F:ATP binding"/>
    <property type="evidence" value="ECO:0007669"/>
    <property type="project" value="UniProtKB-KW"/>
</dbReference>
<evidence type="ECO:0000313" key="12">
    <source>
        <dbReference type="Proteomes" id="UP000030748"/>
    </source>
</evidence>
<dbReference type="eggNOG" id="KOG4658">
    <property type="taxonomic scope" value="Eukaryota"/>
</dbReference>
<dbReference type="PANTHER" id="PTHR23155:SF1193">
    <property type="entry name" value="DISEASE RESISTANCE PROTEIN RPP13-RELATED"/>
    <property type="match status" value="1"/>
</dbReference>
<feature type="domain" description="Disease resistance protein winged helix" evidence="9">
    <location>
        <begin position="420"/>
        <end position="491"/>
    </location>
</feature>
<dbReference type="InterPro" id="IPR042197">
    <property type="entry name" value="Apaf_helical"/>
</dbReference>
<dbReference type="SUPFAM" id="SSF52540">
    <property type="entry name" value="P-loop containing nucleoside triphosphate hydrolases"/>
    <property type="match status" value="1"/>
</dbReference>
<dbReference type="STRING" id="4155.A0A022Q950"/>
<dbReference type="Gene3D" id="1.20.5.4130">
    <property type="match status" value="1"/>
</dbReference>
<dbReference type="InterPro" id="IPR041118">
    <property type="entry name" value="Rx_N"/>
</dbReference>
<keyword evidence="5" id="KW-0611">Plant defense</keyword>
<keyword evidence="3" id="KW-0677">Repeat</keyword>
<proteinExistence type="inferred from homology"/>
<evidence type="ECO:0000259" key="7">
    <source>
        <dbReference type="Pfam" id="PF00931"/>
    </source>
</evidence>
<gene>
    <name evidence="11" type="ORF">MIMGU_mgv1a001094mg</name>
</gene>
<dbReference type="InterPro" id="IPR002182">
    <property type="entry name" value="NB-ARC"/>
</dbReference>
<dbReference type="InterPro" id="IPR055414">
    <property type="entry name" value="LRR_R13L4/SHOC2-like"/>
</dbReference>
<evidence type="ECO:0000259" key="9">
    <source>
        <dbReference type="Pfam" id="PF23559"/>
    </source>
</evidence>
<evidence type="ECO:0000256" key="1">
    <source>
        <dbReference type="ARBA" id="ARBA00008894"/>
    </source>
</evidence>
<feature type="domain" description="NB-ARC" evidence="7">
    <location>
        <begin position="156"/>
        <end position="328"/>
    </location>
</feature>
<dbReference type="Pfam" id="PF23598">
    <property type="entry name" value="LRR_14"/>
    <property type="match status" value="1"/>
</dbReference>
<organism evidence="11 12">
    <name type="scientific">Erythranthe guttata</name>
    <name type="common">Yellow monkey flower</name>
    <name type="synonym">Mimulus guttatus</name>
    <dbReference type="NCBI Taxonomy" id="4155"/>
    <lineage>
        <taxon>Eukaryota</taxon>
        <taxon>Viridiplantae</taxon>
        <taxon>Streptophyta</taxon>
        <taxon>Embryophyta</taxon>
        <taxon>Tracheophyta</taxon>
        <taxon>Spermatophyta</taxon>
        <taxon>Magnoliopsida</taxon>
        <taxon>eudicotyledons</taxon>
        <taxon>Gunneridae</taxon>
        <taxon>Pentapetalae</taxon>
        <taxon>asterids</taxon>
        <taxon>lamiids</taxon>
        <taxon>Lamiales</taxon>
        <taxon>Phrymaceae</taxon>
        <taxon>Erythranthe</taxon>
    </lineage>
</organism>
<keyword evidence="6" id="KW-0067">ATP-binding</keyword>
<feature type="domain" description="Disease resistance R13L4/SHOC-2-like LRR" evidence="10">
    <location>
        <begin position="546"/>
        <end position="857"/>
    </location>
</feature>
<dbReference type="Pfam" id="PF23559">
    <property type="entry name" value="WHD_DRP"/>
    <property type="match status" value="1"/>
</dbReference>
<evidence type="ECO:0000259" key="10">
    <source>
        <dbReference type="Pfam" id="PF23598"/>
    </source>
</evidence>
<keyword evidence="4" id="KW-0547">Nucleotide-binding</keyword>
<dbReference type="Pfam" id="PF18052">
    <property type="entry name" value="Rx_N"/>
    <property type="match status" value="1"/>
</dbReference>
<dbReference type="EMBL" id="KI632139">
    <property type="protein sequence ID" value="EYU24144.1"/>
    <property type="molecule type" value="Genomic_DNA"/>
</dbReference>
<dbReference type="InterPro" id="IPR027417">
    <property type="entry name" value="P-loop_NTPase"/>
</dbReference>
<dbReference type="PRINTS" id="PR00364">
    <property type="entry name" value="DISEASERSIST"/>
</dbReference>
<dbReference type="Gene3D" id="1.10.8.430">
    <property type="entry name" value="Helical domain of apoptotic protease-activating factors"/>
    <property type="match status" value="1"/>
</dbReference>